<organism evidence="3 4">
    <name type="scientific">Branchiibius cervicis</name>
    <dbReference type="NCBI Taxonomy" id="908252"/>
    <lineage>
        <taxon>Bacteria</taxon>
        <taxon>Bacillati</taxon>
        <taxon>Actinomycetota</taxon>
        <taxon>Actinomycetes</taxon>
        <taxon>Micrococcales</taxon>
        <taxon>Dermacoccaceae</taxon>
        <taxon>Branchiibius</taxon>
    </lineage>
</organism>
<feature type="domain" description="Endonuclease/exonuclease/phosphatase" evidence="2">
    <location>
        <begin position="98"/>
        <end position="304"/>
    </location>
</feature>
<dbReference type="GO" id="GO:0004519">
    <property type="term" value="F:endonuclease activity"/>
    <property type="evidence" value="ECO:0007669"/>
    <property type="project" value="UniProtKB-KW"/>
</dbReference>
<keyword evidence="4" id="KW-1185">Reference proteome</keyword>
<keyword evidence="3" id="KW-0255">Endonuclease</keyword>
<keyword evidence="1" id="KW-1133">Transmembrane helix</keyword>
<dbReference type="Pfam" id="PF03372">
    <property type="entry name" value="Exo_endo_phos"/>
    <property type="match status" value="1"/>
</dbReference>
<evidence type="ECO:0000256" key="1">
    <source>
        <dbReference type="SAM" id="Phobius"/>
    </source>
</evidence>
<feature type="transmembrane region" description="Helical" evidence="1">
    <location>
        <begin position="33"/>
        <end position="54"/>
    </location>
</feature>
<dbReference type="Proteomes" id="UP001596356">
    <property type="component" value="Unassembled WGS sequence"/>
</dbReference>
<comment type="caution">
    <text evidence="3">The sequence shown here is derived from an EMBL/GenBank/DDBJ whole genome shotgun (WGS) entry which is preliminary data.</text>
</comment>
<sequence length="320" mass="34079">MRGLGWLVLALTTAALSTRWIDVARWRVPVIQSAFPVAGCVAVALLAVALVAGVVTRRWRFAIAAAIVAAVPLALSGAVVRSDTTAPSASDDVVMFSNMRAGGADPATLVGLVTRHHVATLVLAEVTADGLAGLDRAGLAALLPHREGRTAYPYAGTMVLSRHPLTLRGLGTESGGFYQPILTVHADHEYVLHAVHTYAPVARNASLWRAQLRALQQWREAQPPTETVVMAGDFNASSAMPGFRNIAQTMTDSLRATGAGWVRTWPNESRIPPFIQLDHVLVRVPGRTSPVVDSGVDRVANTDHYAVWARLSVAPATISS</sequence>
<dbReference type="EMBL" id="JBHSWJ010000002">
    <property type="protein sequence ID" value="MFC6713371.1"/>
    <property type="molecule type" value="Genomic_DNA"/>
</dbReference>
<feature type="transmembrane region" description="Helical" evidence="1">
    <location>
        <begin position="61"/>
        <end position="80"/>
    </location>
</feature>
<dbReference type="Gene3D" id="3.60.10.10">
    <property type="entry name" value="Endonuclease/exonuclease/phosphatase"/>
    <property type="match status" value="1"/>
</dbReference>
<name>A0ABW2AR33_9MICO</name>
<dbReference type="InterPro" id="IPR036691">
    <property type="entry name" value="Endo/exonu/phosph_ase_sf"/>
</dbReference>
<evidence type="ECO:0000259" key="2">
    <source>
        <dbReference type="Pfam" id="PF03372"/>
    </source>
</evidence>
<protein>
    <submittedName>
        <fullName evidence="3">Endonuclease/exonuclease/phosphatase family protein</fullName>
    </submittedName>
</protein>
<keyword evidence="3" id="KW-0540">Nuclease</keyword>
<keyword evidence="3" id="KW-0378">Hydrolase</keyword>
<keyword evidence="1" id="KW-0472">Membrane</keyword>
<dbReference type="SUPFAM" id="SSF56219">
    <property type="entry name" value="DNase I-like"/>
    <property type="match status" value="1"/>
</dbReference>
<proteinExistence type="predicted"/>
<dbReference type="RefSeq" id="WP_377821067.1">
    <property type="nucleotide sequence ID" value="NZ_JBHSWJ010000002.1"/>
</dbReference>
<accession>A0ABW2AR33</accession>
<dbReference type="InterPro" id="IPR005135">
    <property type="entry name" value="Endo/exonuclease/phosphatase"/>
</dbReference>
<keyword evidence="1" id="KW-0812">Transmembrane</keyword>
<evidence type="ECO:0000313" key="4">
    <source>
        <dbReference type="Proteomes" id="UP001596356"/>
    </source>
</evidence>
<evidence type="ECO:0000313" key="3">
    <source>
        <dbReference type="EMBL" id="MFC6713371.1"/>
    </source>
</evidence>
<gene>
    <name evidence="3" type="ORF">ACFQBT_05750</name>
</gene>
<reference evidence="4" key="1">
    <citation type="journal article" date="2019" name="Int. J. Syst. Evol. Microbiol.">
        <title>The Global Catalogue of Microorganisms (GCM) 10K type strain sequencing project: providing services to taxonomists for standard genome sequencing and annotation.</title>
        <authorList>
            <consortium name="The Broad Institute Genomics Platform"/>
            <consortium name="The Broad Institute Genome Sequencing Center for Infectious Disease"/>
            <person name="Wu L."/>
            <person name="Ma J."/>
        </authorList>
    </citation>
    <scope>NUCLEOTIDE SEQUENCE [LARGE SCALE GENOMIC DNA]</scope>
    <source>
        <strain evidence="4">NBRC 106593</strain>
    </source>
</reference>